<evidence type="ECO:0000256" key="6">
    <source>
        <dbReference type="ARBA" id="ARBA00023065"/>
    </source>
</evidence>
<name>A0A1L8CZ70_9THEO</name>
<evidence type="ECO:0000256" key="10">
    <source>
        <dbReference type="ARBA" id="ARBA00060385"/>
    </source>
</evidence>
<dbReference type="PRINTS" id="PR00126">
    <property type="entry name" value="ATPASEGAMMA"/>
</dbReference>
<dbReference type="PANTHER" id="PTHR11693:SF22">
    <property type="entry name" value="ATP SYNTHASE SUBUNIT GAMMA, MITOCHONDRIAL"/>
    <property type="match status" value="1"/>
</dbReference>
<keyword evidence="6 11" id="KW-0406">Ion transport</keyword>
<dbReference type="GO" id="GO:0009579">
    <property type="term" value="C:thylakoid"/>
    <property type="evidence" value="ECO:0007669"/>
    <property type="project" value="UniProtKB-SubCell"/>
</dbReference>
<comment type="subcellular location">
    <subcellularLocation>
        <location evidence="11">Cell membrane</location>
        <topology evidence="11">Peripheral membrane protein</topology>
    </subcellularLocation>
    <subcellularLocation>
        <location evidence="2">Membrane</location>
        <topology evidence="2">Peripheral membrane protein</topology>
    </subcellularLocation>
    <subcellularLocation>
        <location evidence="10">Thylakoid</location>
    </subcellularLocation>
</comment>
<sequence>MPSMRDLRRRIKSIKNTQQITKAMKMVAAAKLRRAQEMVVASRPYAKRIKDVLARAAAATTETTHPLLIKREVKATGYVLITADRGLCGGFNANLIRKATVELKEFANPKLITVGRKGRDFFKKRGFEIVGEFTNLGESISFDAARVIAGFIMEKYLDGTFDEVYLVFSEFVNPLVQRPQTVKLLPLEAPAEETRGGEYIFEPSADAVLNTLLPKYVEVQVYRALLESKASEHGARMTAMDTATENATEMIAKLTLQLNRARQAAITKEIAEIVGGAAALEA</sequence>
<evidence type="ECO:0000256" key="7">
    <source>
        <dbReference type="ARBA" id="ARBA00023136"/>
    </source>
</evidence>
<dbReference type="GO" id="GO:0045259">
    <property type="term" value="C:proton-transporting ATP synthase complex"/>
    <property type="evidence" value="ECO:0007669"/>
    <property type="project" value="UniProtKB-KW"/>
</dbReference>
<protein>
    <recommendedName>
        <fullName evidence="11">ATP synthase gamma chain</fullName>
    </recommendedName>
    <alternativeName>
        <fullName evidence="11">ATP synthase F1 sector gamma subunit</fullName>
    </alternativeName>
    <alternativeName>
        <fullName evidence="11">F-ATPase gamma subunit</fullName>
    </alternativeName>
</protein>
<dbReference type="RefSeq" id="WP_075864407.1">
    <property type="nucleotide sequence ID" value="NZ_BDJL01000001.1"/>
</dbReference>
<evidence type="ECO:0000256" key="8">
    <source>
        <dbReference type="ARBA" id="ARBA00023196"/>
    </source>
</evidence>
<keyword evidence="13" id="KW-1185">Reference proteome</keyword>
<evidence type="ECO:0000256" key="11">
    <source>
        <dbReference type="HAMAP-Rule" id="MF_00815"/>
    </source>
</evidence>
<evidence type="ECO:0000256" key="1">
    <source>
        <dbReference type="ARBA" id="ARBA00003456"/>
    </source>
</evidence>
<keyword evidence="11" id="KW-1003">Cell membrane</keyword>
<dbReference type="STRING" id="661089.ciss_01260"/>
<dbReference type="Proteomes" id="UP000187338">
    <property type="component" value="Unassembled WGS sequence"/>
</dbReference>
<dbReference type="InterPro" id="IPR000131">
    <property type="entry name" value="ATP_synth_F1_gsu"/>
</dbReference>
<dbReference type="CDD" id="cd12151">
    <property type="entry name" value="F1-ATPase_gamma"/>
    <property type="match status" value="1"/>
</dbReference>
<dbReference type="NCBIfam" id="TIGR01146">
    <property type="entry name" value="ATPsyn_F1gamma"/>
    <property type="match status" value="1"/>
</dbReference>
<organism evidence="12 13">
    <name type="scientific">Carboxydothermus islandicus</name>
    <dbReference type="NCBI Taxonomy" id="661089"/>
    <lineage>
        <taxon>Bacteria</taxon>
        <taxon>Bacillati</taxon>
        <taxon>Bacillota</taxon>
        <taxon>Clostridia</taxon>
        <taxon>Thermoanaerobacterales</taxon>
        <taxon>Thermoanaerobacteraceae</taxon>
        <taxon>Carboxydothermus</taxon>
    </lineage>
</organism>
<evidence type="ECO:0000256" key="2">
    <source>
        <dbReference type="ARBA" id="ARBA00004170"/>
    </source>
</evidence>
<dbReference type="InterPro" id="IPR023632">
    <property type="entry name" value="ATP_synth_F1_gsu_CS"/>
</dbReference>
<reference evidence="13" key="1">
    <citation type="submission" date="2016-12" db="EMBL/GenBank/DDBJ databases">
        <title>Draft Genome Sequences od Carboxydothermus pertinax and islandicus, Hydrogenogenic Carboxydotrophic Bacteria.</title>
        <authorList>
            <person name="Fukuyama Y."/>
            <person name="Ohmae K."/>
            <person name="Yoneda Y."/>
            <person name="Yoshida T."/>
            <person name="Sako Y."/>
        </authorList>
    </citation>
    <scope>NUCLEOTIDE SEQUENCE [LARGE SCALE GENOMIC DNA]</scope>
    <source>
        <strain evidence="13">SET</strain>
    </source>
</reference>
<dbReference type="Gene3D" id="3.40.1380.10">
    <property type="match status" value="1"/>
</dbReference>
<dbReference type="FunFam" id="1.10.287.80:FF:000003">
    <property type="entry name" value="ATP synthase gamma chain, chloroplastic"/>
    <property type="match status" value="1"/>
</dbReference>
<dbReference type="PROSITE" id="PS00153">
    <property type="entry name" value="ATPASE_GAMMA"/>
    <property type="match status" value="1"/>
</dbReference>
<dbReference type="GO" id="GO:0042777">
    <property type="term" value="P:proton motive force-driven plasma membrane ATP synthesis"/>
    <property type="evidence" value="ECO:0007669"/>
    <property type="project" value="UniProtKB-UniRule"/>
</dbReference>
<dbReference type="EMBL" id="BDJL01000001">
    <property type="protein sequence ID" value="GAV24193.1"/>
    <property type="molecule type" value="Genomic_DNA"/>
</dbReference>
<dbReference type="OrthoDB" id="9812769at2"/>
<evidence type="ECO:0000256" key="4">
    <source>
        <dbReference type="ARBA" id="ARBA00022448"/>
    </source>
</evidence>
<gene>
    <name evidence="11" type="primary">atpG</name>
    <name evidence="12" type="ORF">ciss_01260</name>
</gene>
<keyword evidence="4 11" id="KW-0813">Transport</keyword>
<dbReference type="PANTHER" id="PTHR11693">
    <property type="entry name" value="ATP SYNTHASE GAMMA CHAIN"/>
    <property type="match status" value="1"/>
</dbReference>
<evidence type="ECO:0000256" key="3">
    <source>
        <dbReference type="ARBA" id="ARBA00007681"/>
    </source>
</evidence>
<proteinExistence type="inferred from homology"/>
<keyword evidence="8 11" id="KW-0139">CF(1)</keyword>
<dbReference type="GO" id="GO:0005886">
    <property type="term" value="C:plasma membrane"/>
    <property type="evidence" value="ECO:0007669"/>
    <property type="project" value="UniProtKB-SubCell"/>
</dbReference>
<keyword evidence="7 11" id="KW-0472">Membrane</keyword>
<evidence type="ECO:0000256" key="9">
    <source>
        <dbReference type="ARBA" id="ARBA00023310"/>
    </source>
</evidence>
<dbReference type="InterPro" id="IPR035968">
    <property type="entry name" value="ATP_synth_F1_ATPase_gsu"/>
</dbReference>
<comment type="subunit">
    <text evidence="11">F-type ATPases have 2 components, CF(1) - the catalytic core - and CF(0) - the membrane proton channel. CF(1) has five subunits: alpha(3), beta(3), gamma(1), delta(1), epsilon(1). CF(0) has three main subunits: a, b and c.</text>
</comment>
<comment type="similarity">
    <text evidence="3 11">Belongs to the ATPase gamma chain family.</text>
</comment>
<comment type="caution">
    <text evidence="12">The sequence shown here is derived from an EMBL/GenBank/DDBJ whole genome shotgun (WGS) entry which is preliminary data.</text>
</comment>
<dbReference type="Pfam" id="PF00231">
    <property type="entry name" value="ATP-synt"/>
    <property type="match status" value="1"/>
</dbReference>
<evidence type="ECO:0000313" key="12">
    <source>
        <dbReference type="EMBL" id="GAV24193.1"/>
    </source>
</evidence>
<dbReference type="HAMAP" id="MF_00815">
    <property type="entry name" value="ATP_synth_gamma_bact"/>
    <property type="match status" value="1"/>
</dbReference>
<accession>A0A1L8CZ70</accession>
<evidence type="ECO:0000256" key="5">
    <source>
        <dbReference type="ARBA" id="ARBA00022781"/>
    </source>
</evidence>
<dbReference type="GO" id="GO:0046933">
    <property type="term" value="F:proton-transporting ATP synthase activity, rotational mechanism"/>
    <property type="evidence" value="ECO:0007669"/>
    <property type="project" value="UniProtKB-UniRule"/>
</dbReference>
<dbReference type="Gene3D" id="1.10.287.80">
    <property type="entry name" value="ATP synthase, gamma subunit, helix hairpin domain"/>
    <property type="match status" value="1"/>
</dbReference>
<comment type="function">
    <text evidence="1 11">Produces ATP from ADP in the presence of a proton gradient across the membrane. The gamma chain is believed to be important in regulating ATPase activity and the flow of protons through the CF(0) complex.</text>
</comment>
<dbReference type="GO" id="GO:0005524">
    <property type="term" value="F:ATP binding"/>
    <property type="evidence" value="ECO:0007669"/>
    <property type="project" value="UniProtKB-UniRule"/>
</dbReference>
<dbReference type="SUPFAM" id="SSF52943">
    <property type="entry name" value="ATP synthase (F1-ATPase), gamma subunit"/>
    <property type="match status" value="1"/>
</dbReference>
<evidence type="ECO:0000313" key="13">
    <source>
        <dbReference type="Proteomes" id="UP000187338"/>
    </source>
</evidence>
<dbReference type="AlphaFoldDB" id="A0A1L8CZ70"/>
<keyword evidence="5 11" id="KW-0375">Hydrogen ion transport</keyword>
<keyword evidence="9 11" id="KW-0066">ATP synthesis</keyword>